<evidence type="ECO:0000313" key="2">
    <source>
        <dbReference type="EMBL" id="MCO6026586.1"/>
    </source>
</evidence>
<accession>A0ABT1BZR9</accession>
<dbReference type="Proteomes" id="UP001204015">
    <property type="component" value="Unassembled WGS sequence"/>
</dbReference>
<protein>
    <submittedName>
        <fullName evidence="2">Uncharacterized protein</fullName>
    </submittedName>
</protein>
<comment type="caution">
    <text evidence="2">The sequence shown here is derived from an EMBL/GenBank/DDBJ whole genome shotgun (WGS) entry which is preliminary data.</text>
</comment>
<evidence type="ECO:0000256" key="1">
    <source>
        <dbReference type="SAM" id="MobiDB-lite"/>
    </source>
</evidence>
<organism evidence="2 3">
    <name type="scientific">Segatella cerevisiae</name>
    <dbReference type="NCBI Taxonomy" id="2053716"/>
    <lineage>
        <taxon>Bacteria</taxon>
        <taxon>Pseudomonadati</taxon>
        <taxon>Bacteroidota</taxon>
        <taxon>Bacteroidia</taxon>
        <taxon>Bacteroidales</taxon>
        <taxon>Prevotellaceae</taxon>
        <taxon>Segatella</taxon>
    </lineage>
</organism>
<gene>
    <name evidence="2" type="ORF">NG821_12195</name>
</gene>
<name>A0ABT1BZR9_9BACT</name>
<proteinExistence type="predicted"/>
<dbReference type="RefSeq" id="WP_252761935.1">
    <property type="nucleotide sequence ID" value="NZ_JAMXLY010000080.1"/>
</dbReference>
<dbReference type="EMBL" id="JAMXLY010000080">
    <property type="protein sequence ID" value="MCO6026586.1"/>
    <property type="molecule type" value="Genomic_DNA"/>
</dbReference>
<feature type="region of interest" description="Disordered" evidence="1">
    <location>
        <begin position="207"/>
        <end position="228"/>
    </location>
</feature>
<sequence>MWPFYLVPLQHMNRCVVLILCLLVGIVAYAQRTCVIADMETHVPIKDVIVHTNTDHWARTDYRGYFAMHYSFDSASVSKIGYLKTYIYNKNLPDTVFLLQQAHQLHEVEVFGNDLGKQNANSIGNSSSQAAKEVVVPKGLANFNAFGWMDRRGNRDRRHQKKAQSVISELDSQQQESSGDPILEAFHQQQAIKAAADKAKLEALEKAREKQAAETDQKKKAAEKEIAN</sequence>
<keyword evidence="3" id="KW-1185">Reference proteome</keyword>
<evidence type="ECO:0000313" key="3">
    <source>
        <dbReference type="Proteomes" id="UP001204015"/>
    </source>
</evidence>
<reference evidence="2 3" key="1">
    <citation type="submission" date="2022-06" db="EMBL/GenBank/DDBJ databases">
        <title>A taxonomic note on the genus Prevotella: Description of four novel genera and emended description of the genera Hallella and Xylanibacter.</title>
        <authorList>
            <person name="Hitch T.C.A."/>
        </authorList>
    </citation>
    <scope>NUCLEOTIDE SEQUENCE [LARGE SCALE GENOMIC DNA]</scope>
    <source>
        <strain evidence="2 3">DSM 100619</strain>
    </source>
</reference>